<protein>
    <recommendedName>
        <fullName evidence="3">TfoX N-terminal domain-containing protein</fullName>
    </recommendedName>
</protein>
<dbReference type="EMBL" id="CP104275">
    <property type="protein sequence ID" value="UWX95950.1"/>
    <property type="molecule type" value="Genomic_DNA"/>
</dbReference>
<evidence type="ECO:0000313" key="2">
    <source>
        <dbReference type="Proteomes" id="UP001059859"/>
    </source>
</evidence>
<dbReference type="Proteomes" id="UP001059859">
    <property type="component" value="Chromosome"/>
</dbReference>
<organism evidence="1 2">
    <name type="scientific">Arthrobacter zhaoxinii</name>
    <dbReference type="NCBI Taxonomy" id="2964616"/>
    <lineage>
        <taxon>Bacteria</taxon>
        <taxon>Bacillati</taxon>
        <taxon>Actinomycetota</taxon>
        <taxon>Actinomycetes</taxon>
        <taxon>Micrococcales</taxon>
        <taxon>Micrococcaceae</taxon>
        <taxon>Arthrobacter</taxon>
    </lineage>
</organism>
<evidence type="ECO:0008006" key="3">
    <source>
        <dbReference type="Google" id="ProtNLM"/>
    </source>
</evidence>
<dbReference type="RefSeq" id="WP_260651385.1">
    <property type="nucleotide sequence ID" value="NZ_CP104275.1"/>
</dbReference>
<dbReference type="SUPFAM" id="SSF159894">
    <property type="entry name" value="YgaC/TfoX-N like"/>
    <property type="match status" value="1"/>
</dbReference>
<keyword evidence="2" id="KW-1185">Reference proteome</keyword>
<proteinExistence type="predicted"/>
<accession>A0ABY5YLI6</accession>
<dbReference type="Gene3D" id="3.30.1460.30">
    <property type="entry name" value="YgaC/TfoX-N like chaperone"/>
    <property type="match status" value="1"/>
</dbReference>
<name>A0ABY5YLI6_9MICC</name>
<reference evidence="1" key="1">
    <citation type="submission" date="2022-09" db="EMBL/GenBank/DDBJ databases">
        <title>Novel species in genus Arthrobacter.</title>
        <authorList>
            <person name="Liu Y."/>
        </authorList>
    </citation>
    <scope>NUCLEOTIDE SEQUENCE</scope>
    <source>
        <strain evidence="1">Zg-Y815</strain>
    </source>
</reference>
<sequence length="114" mass="12214">MRPSQEALDLLHAIADELQDDGPLAVGTMFRSPGLRTGSKIVAFLGSGDCLIVKLPKARAEEIIAAGAATPVTMGKRTMREWIEVPAAADPAATARQWTELTREALEYVRSLPG</sequence>
<evidence type="ECO:0000313" key="1">
    <source>
        <dbReference type="EMBL" id="UWX95950.1"/>
    </source>
</evidence>
<gene>
    <name evidence="1" type="ORF">N2K95_09590</name>
</gene>